<keyword evidence="3" id="KW-0479">Metal-binding</keyword>
<organism evidence="6 7">
    <name type="scientific">Kribbella solani</name>
    <dbReference type="NCBI Taxonomy" id="236067"/>
    <lineage>
        <taxon>Bacteria</taxon>
        <taxon>Bacillati</taxon>
        <taxon>Actinomycetota</taxon>
        <taxon>Actinomycetes</taxon>
        <taxon>Propionibacteriales</taxon>
        <taxon>Kribbellaceae</taxon>
        <taxon>Kribbella</taxon>
    </lineage>
</organism>
<dbReference type="GO" id="GO:0016052">
    <property type="term" value="P:carbohydrate catabolic process"/>
    <property type="evidence" value="ECO:0007669"/>
    <property type="project" value="TreeGrafter"/>
</dbReference>
<dbReference type="PANTHER" id="PTHR13794">
    <property type="entry name" value="ENOLASE SUPERFAMILY, MANDELATE RACEMASE"/>
    <property type="match status" value="1"/>
</dbReference>
<dbReference type="GO" id="GO:0000287">
    <property type="term" value="F:magnesium ion binding"/>
    <property type="evidence" value="ECO:0007669"/>
    <property type="project" value="TreeGrafter"/>
</dbReference>
<gene>
    <name evidence="6" type="ORF">HDA44_006229</name>
</gene>
<keyword evidence="4" id="KW-0460">Magnesium</keyword>
<dbReference type="Pfam" id="PF13378">
    <property type="entry name" value="MR_MLE_C"/>
    <property type="match status" value="1"/>
</dbReference>
<dbReference type="InterPro" id="IPR029017">
    <property type="entry name" value="Enolase-like_N"/>
</dbReference>
<dbReference type="Proteomes" id="UP000558997">
    <property type="component" value="Unassembled WGS sequence"/>
</dbReference>
<comment type="cofactor">
    <cofactor evidence="1">
        <name>Mg(2+)</name>
        <dbReference type="ChEBI" id="CHEBI:18420"/>
    </cofactor>
</comment>
<accession>A0A841E6J0</accession>
<evidence type="ECO:0000256" key="3">
    <source>
        <dbReference type="ARBA" id="ARBA00022723"/>
    </source>
</evidence>
<dbReference type="Pfam" id="PF02746">
    <property type="entry name" value="MR_MLE_N"/>
    <property type="match status" value="1"/>
</dbReference>
<evidence type="ECO:0000256" key="2">
    <source>
        <dbReference type="ARBA" id="ARBA00010339"/>
    </source>
</evidence>
<dbReference type="InterPro" id="IPR029065">
    <property type="entry name" value="Enolase_C-like"/>
</dbReference>
<evidence type="ECO:0000256" key="1">
    <source>
        <dbReference type="ARBA" id="ARBA00001946"/>
    </source>
</evidence>
<dbReference type="SFLD" id="SFLDS00001">
    <property type="entry name" value="Enolase"/>
    <property type="match status" value="1"/>
</dbReference>
<evidence type="ECO:0000313" key="7">
    <source>
        <dbReference type="Proteomes" id="UP000558997"/>
    </source>
</evidence>
<feature type="domain" description="Mandelate racemase/muconate lactonizing enzyme C-terminal" evidence="5">
    <location>
        <begin position="157"/>
        <end position="260"/>
    </location>
</feature>
<dbReference type="Gene3D" id="3.20.20.120">
    <property type="entry name" value="Enolase-like C-terminal domain"/>
    <property type="match status" value="1"/>
</dbReference>
<dbReference type="SMART" id="SM00922">
    <property type="entry name" value="MR_MLE"/>
    <property type="match status" value="1"/>
</dbReference>
<dbReference type="RefSeq" id="WP_184840456.1">
    <property type="nucleotide sequence ID" value="NZ_BAAAVN010000002.1"/>
</dbReference>
<dbReference type="FunFam" id="3.20.20.120:FF:000005">
    <property type="entry name" value="Putative L-rhamnonate dehydratase"/>
    <property type="match status" value="1"/>
</dbReference>
<dbReference type="Gene3D" id="3.30.390.10">
    <property type="entry name" value="Enolase-like, N-terminal domain"/>
    <property type="match status" value="1"/>
</dbReference>
<dbReference type="SUPFAM" id="SSF54826">
    <property type="entry name" value="Enolase N-terminal domain-like"/>
    <property type="match status" value="1"/>
</dbReference>
<dbReference type="SFLD" id="SFLDG00179">
    <property type="entry name" value="mandelate_racemase"/>
    <property type="match status" value="1"/>
</dbReference>
<dbReference type="GO" id="GO:0016836">
    <property type="term" value="F:hydro-lyase activity"/>
    <property type="evidence" value="ECO:0007669"/>
    <property type="project" value="TreeGrafter"/>
</dbReference>
<reference evidence="6 7" key="1">
    <citation type="submission" date="2020-08" db="EMBL/GenBank/DDBJ databases">
        <title>Sequencing the genomes of 1000 actinobacteria strains.</title>
        <authorList>
            <person name="Klenk H.-P."/>
        </authorList>
    </citation>
    <scope>NUCLEOTIDE SEQUENCE [LARGE SCALE GENOMIC DNA]</scope>
    <source>
        <strain evidence="6 7">DSM 17294</strain>
    </source>
</reference>
<dbReference type="InterPro" id="IPR013341">
    <property type="entry name" value="Mandelate_racemase_N_dom"/>
</dbReference>
<dbReference type="AlphaFoldDB" id="A0A841E6J0"/>
<comment type="similarity">
    <text evidence="2">Belongs to the mandelate racemase/muconate lactonizing enzyme family. GalD subfamily.</text>
</comment>
<keyword evidence="7" id="KW-1185">Reference proteome</keyword>
<comment type="caution">
    <text evidence="6">The sequence shown here is derived from an EMBL/GenBank/DDBJ whole genome shotgun (WGS) entry which is preliminary data.</text>
</comment>
<dbReference type="EMBL" id="JACHNF010000001">
    <property type="protein sequence ID" value="MBB5982888.1"/>
    <property type="molecule type" value="Genomic_DNA"/>
</dbReference>
<evidence type="ECO:0000256" key="4">
    <source>
        <dbReference type="ARBA" id="ARBA00022842"/>
    </source>
</evidence>
<dbReference type="InterPro" id="IPR013342">
    <property type="entry name" value="Mandelate_racemase_C"/>
</dbReference>
<sequence length="396" mass="42988">MTKIVDVRCRLFEAPGGPYQVMYANPLRAWDGAPAAEGSFGFHEWMTVEVELATGEIGVGNAALSPRLAIQVVSRQLAPLVLGQSSADREALWQRMYRTIVPFGRRGVGIAALSAVDIALWDVEGKRLGVPVYDLLGGLKAARTQVYASQLYPTEDLEALAAEAKRYVDAGFGAMKQRFLYGPKDGRSGLSRNVELVRAVRETIGFDIDLAADAYMGWDREYALRMVRLLEPYDLRWLEEPLLPDDIAGYQAVRAASPIPIAAGEHESTLPAFYQLITSGAVDIVQPDVNRVGGLTAARKVSALAEAAGIPLMPHAGQVHNYHLVASQPACPMAEYFPVNPEPLVGNEMPHLLFEGEPKAVDGYIELSRAPGLGISIAPRSPVREVELGDRSEDLG</sequence>
<protein>
    <submittedName>
        <fullName evidence="6">L-alanine-DL-glutamate epimerase-like enolase superfamily enzyme</fullName>
    </submittedName>
</protein>
<dbReference type="SUPFAM" id="SSF51604">
    <property type="entry name" value="Enolase C-terminal domain-like"/>
    <property type="match status" value="1"/>
</dbReference>
<dbReference type="PANTHER" id="PTHR13794:SF58">
    <property type="entry name" value="MITOCHONDRIAL ENOLASE SUPERFAMILY MEMBER 1"/>
    <property type="match status" value="1"/>
</dbReference>
<evidence type="ECO:0000259" key="5">
    <source>
        <dbReference type="SMART" id="SM00922"/>
    </source>
</evidence>
<dbReference type="InterPro" id="IPR046945">
    <property type="entry name" value="RHMD-like"/>
</dbReference>
<name>A0A841E6J0_9ACTN</name>
<proteinExistence type="inferred from homology"/>
<evidence type="ECO:0000313" key="6">
    <source>
        <dbReference type="EMBL" id="MBB5982888.1"/>
    </source>
</evidence>
<dbReference type="InterPro" id="IPR036849">
    <property type="entry name" value="Enolase-like_C_sf"/>
</dbReference>